<keyword evidence="2" id="KW-0238">DNA-binding</keyword>
<protein>
    <submittedName>
        <fullName evidence="5">GntR family transcriptional regulator</fullName>
    </submittedName>
</protein>
<keyword evidence="3" id="KW-0804">Transcription</keyword>
<evidence type="ECO:0000256" key="3">
    <source>
        <dbReference type="ARBA" id="ARBA00023163"/>
    </source>
</evidence>
<dbReference type="InterPro" id="IPR011711">
    <property type="entry name" value="GntR_C"/>
</dbReference>
<dbReference type="InterPro" id="IPR000524">
    <property type="entry name" value="Tscrpt_reg_HTH_GntR"/>
</dbReference>
<dbReference type="SMART" id="SM00345">
    <property type="entry name" value="HTH_GNTR"/>
    <property type="match status" value="1"/>
</dbReference>
<dbReference type="PROSITE" id="PS50949">
    <property type="entry name" value="HTH_GNTR"/>
    <property type="match status" value="1"/>
</dbReference>
<reference evidence="5" key="1">
    <citation type="submission" date="2022-08" db="EMBL/GenBank/DDBJ databases">
        <title>Complete Genome Sequences of 2 Bosea sp. soil isolates.</title>
        <authorList>
            <person name="Alvarez Arevalo M."/>
            <person name="Sterndorff E.B."/>
            <person name="Faurdal D."/>
            <person name="Joergensen T.S."/>
            <person name="Weber T."/>
        </authorList>
    </citation>
    <scope>NUCLEOTIDE SEQUENCE</scope>
    <source>
        <strain evidence="5">NBC_00436</strain>
    </source>
</reference>
<evidence type="ECO:0000256" key="2">
    <source>
        <dbReference type="ARBA" id="ARBA00023125"/>
    </source>
</evidence>
<dbReference type="PANTHER" id="PTHR43537">
    <property type="entry name" value="TRANSCRIPTIONAL REGULATOR, GNTR FAMILY"/>
    <property type="match status" value="1"/>
</dbReference>
<dbReference type="InterPro" id="IPR036390">
    <property type="entry name" value="WH_DNA-bd_sf"/>
</dbReference>
<dbReference type="Gene3D" id="1.10.10.10">
    <property type="entry name" value="Winged helix-like DNA-binding domain superfamily/Winged helix DNA-binding domain"/>
    <property type="match status" value="1"/>
</dbReference>
<keyword evidence="1" id="KW-0805">Transcription regulation</keyword>
<dbReference type="SMART" id="SM00895">
    <property type="entry name" value="FCD"/>
    <property type="match status" value="1"/>
</dbReference>
<name>A0A9E7ZWV2_9HYPH</name>
<dbReference type="Pfam" id="PF00392">
    <property type="entry name" value="GntR"/>
    <property type="match status" value="1"/>
</dbReference>
<dbReference type="PANTHER" id="PTHR43537:SF49">
    <property type="entry name" value="TRANSCRIPTIONAL REGULATORY PROTEIN"/>
    <property type="match status" value="1"/>
</dbReference>
<dbReference type="GO" id="GO:0003677">
    <property type="term" value="F:DNA binding"/>
    <property type="evidence" value="ECO:0007669"/>
    <property type="project" value="UniProtKB-KW"/>
</dbReference>
<sequence>MELQEAETGERRSETLGDEIFGRILDLIYNCELEPGMVVNESVLATRFGVSRGPVREAIRRLQGIQLVSREPFMRARVVSLSPQAILELFQMREALEGYACRLASRQMSDPEIAALIADLEAAHAGQQPEGTRFDFHERMVRGSGNSRIIDSLCGDLYHLLRIYRRISGAVPERKELAFTEHWQILRAVKARDAALAESLMRSHVERAGRHVLAQVPETSAIDAIGAERRAS</sequence>
<dbReference type="GO" id="GO:0003700">
    <property type="term" value="F:DNA-binding transcription factor activity"/>
    <property type="evidence" value="ECO:0007669"/>
    <property type="project" value="InterPro"/>
</dbReference>
<dbReference type="InterPro" id="IPR008920">
    <property type="entry name" value="TF_FadR/GntR_C"/>
</dbReference>
<dbReference type="EMBL" id="CP102774">
    <property type="protein sequence ID" value="UZF88701.1"/>
    <property type="molecule type" value="Genomic_DNA"/>
</dbReference>
<dbReference type="InterPro" id="IPR036388">
    <property type="entry name" value="WH-like_DNA-bd_sf"/>
</dbReference>
<dbReference type="AlphaFoldDB" id="A0A9E7ZWV2"/>
<feature type="domain" description="HTH gntR-type" evidence="4">
    <location>
        <begin position="14"/>
        <end position="81"/>
    </location>
</feature>
<gene>
    <name evidence="5" type="ORF">NWE54_07890</name>
</gene>
<proteinExistence type="predicted"/>
<evidence type="ECO:0000256" key="1">
    <source>
        <dbReference type="ARBA" id="ARBA00023015"/>
    </source>
</evidence>
<dbReference type="Gene3D" id="1.20.120.530">
    <property type="entry name" value="GntR ligand-binding domain-like"/>
    <property type="match status" value="1"/>
</dbReference>
<organism evidence="5">
    <name type="scientific">Bosea sp. NBC_00436</name>
    <dbReference type="NCBI Taxonomy" id="2969620"/>
    <lineage>
        <taxon>Bacteria</taxon>
        <taxon>Pseudomonadati</taxon>
        <taxon>Pseudomonadota</taxon>
        <taxon>Alphaproteobacteria</taxon>
        <taxon>Hyphomicrobiales</taxon>
        <taxon>Boseaceae</taxon>
        <taxon>Bosea</taxon>
    </lineage>
</organism>
<dbReference type="SUPFAM" id="SSF46785">
    <property type="entry name" value="Winged helix' DNA-binding domain"/>
    <property type="match status" value="1"/>
</dbReference>
<dbReference type="Pfam" id="PF07729">
    <property type="entry name" value="FCD"/>
    <property type="match status" value="1"/>
</dbReference>
<accession>A0A9E7ZWV2</accession>
<evidence type="ECO:0000313" key="5">
    <source>
        <dbReference type="EMBL" id="UZF88701.1"/>
    </source>
</evidence>
<dbReference type="SUPFAM" id="SSF48008">
    <property type="entry name" value="GntR ligand-binding domain-like"/>
    <property type="match status" value="1"/>
</dbReference>
<evidence type="ECO:0000259" key="4">
    <source>
        <dbReference type="PROSITE" id="PS50949"/>
    </source>
</evidence>